<name>A0AAV2HFG3_LYMST</name>
<comment type="caution">
    <text evidence="1">The sequence shown here is derived from an EMBL/GenBank/DDBJ whole genome shotgun (WGS) entry which is preliminary data.</text>
</comment>
<dbReference type="GO" id="GO:0008289">
    <property type="term" value="F:lipid binding"/>
    <property type="evidence" value="ECO:0007669"/>
    <property type="project" value="UniProtKB-KW"/>
</dbReference>
<feature type="non-terminal residue" evidence="1">
    <location>
        <position position="146"/>
    </location>
</feature>
<dbReference type="Gene3D" id="2.40.128.20">
    <property type="match status" value="1"/>
</dbReference>
<protein>
    <recommendedName>
        <fullName evidence="3">Cytosolic fatty-acid binding proteins domain-containing protein</fullName>
    </recommendedName>
</protein>
<evidence type="ECO:0008006" key="3">
    <source>
        <dbReference type="Google" id="ProtNLM"/>
    </source>
</evidence>
<proteinExistence type="predicted"/>
<organism evidence="1 2">
    <name type="scientific">Lymnaea stagnalis</name>
    <name type="common">Great pond snail</name>
    <name type="synonym">Helix stagnalis</name>
    <dbReference type="NCBI Taxonomy" id="6523"/>
    <lineage>
        <taxon>Eukaryota</taxon>
        <taxon>Metazoa</taxon>
        <taxon>Spiralia</taxon>
        <taxon>Lophotrochozoa</taxon>
        <taxon>Mollusca</taxon>
        <taxon>Gastropoda</taxon>
        <taxon>Heterobranchia</taxon>
        <taxon>Euthyneura</taxon>
        <taxon>Panpulmonata</taxon>
        <taxon>Hygrophila</taxon>
        <taxon>Lymnaeoidea</taxon>
        <taxon>Lymnaeidae</taxon>
        <taxon>Lymnaea</taxon>
    </lineage>
</organism>
<evidence type="ECO:0000313" key="2">
    <source>
        <dbReference type="Proteomes" id="UP001497497"/>
    </source>
</evidence>
<dbReference type="InterPro" id="IPR012674">
    <property type="entry name" value="Calycin"/>
</dbReference>
<dbReference type="SUPFAM" id="SSF50814">
    <property type="entry name" value="Lipocalins"/>
    <property type="match status" value="1"/>
</dbReference>
<dbReference type="Proteomes" id="UP001497497">
    <property type="component" value="Unassembled WGS sequence"/>
</dbReference>
<accession>A0AAV2HFG3</accession>
<dbReference type="AlphaFoldDB" id="A0AAV2HFG3"/>
<feature type="non-terminal residue" evidence="1">
    <location>
        <position position="1"/>
    </location>
</feature>
<sequence length="146" mass="15928">DTTSAISIVKLPSTYPHISEPSTERRRRWTKRLKRKSHSSFKMAAAFVGKWKLGKVEGAEEYLAAVGGADTINDIINIKEVNISVDGNNFTSVVNIEGKEPRKDTSVLGETVETDAPGGIKLKIKTYVEGEQLIQAGNAGGVEWKV</sequence>
<reference evidence="1 2" key="1">
    <citation type="submission" date="2024-04" db="EMBL/GenBank/DDBJ databases">
        <authorList>
            <consortium name="Genoscope - CEA"/>
            <person name="William W."/>
        </authorList>
    </citation>
    <scope>NUCLEOTIDE SEQUENCE [LARGE SCALE GENOMIC DNA]</scope>
</reference>
<gene>
    <name evidence="1" type="ORF">GSLYS_00006628001</name>
</gene>
<dbReference type="EMBL" id="CAXITT010000120">
    <property type="protein sequence ID" value="CAL1532610.1"/>
    <property type="molecule type" value="Genomic_DNA"/>
</dbReference>
<keyword evidence="2" id="KW-1185">Reference proteome</keyword>
<evidence type="ECO:0000313" key="1">
    <source>
        <dbReference type="EMBL" id="CAL1532610.1"/>
    </source>
</evidence>